<dbReference type="GO" id="GO:0005802">
    <property type="term" value="C:trans-Golgi network"/>
    <property type="evidence" value="ECO:0007669"/>
    <property type="project" value="TreeGrafter"/>
</dbReference>
<sequence>MDRVRIQFDDNTRNFIGNQRFTDLRASPISIDSGISTERNISLNNSAYTDLSIISNSANPRNIRENIEDESKENIRPILQERHTDAAFLFMDGLDSSPERRNNVNVGNLLRLFSRPFLDNEHENHYEHEREAFTSPLSVEHRSPRSSPVTSPLRWPNFWPQFGTHPINGTPRHSPEWRRARTLMEEAEFVSLEDLPEVNPFGPNSIPPRTPSRESFVGICNDSENQNPNEVLVNEQREKEFAIVEVANVAMSTIFVTPPFKPLVPPMAPRKKKINRKSLKTANSPSYFPQTIDSPSFFPKKSHTVRHMLPKEHRLFHPPTVSMLSMVLRSAAKPRRSTRIKNSNKTVVNSSNTTRTVVTLRLCGAVSQIQTEQIEKRNSWIEQMRDNPQMEVSLLDEQLKSVKQVFIQGNAETRLEALGYRVGFVIVEKIAKDLPRMITELERMKFLCKEFWTAAFGRQVDNLRTNHQGVYVIQDNKFFILANFAEGKQYVEVSAIYLAFPCGVIRGALYNLGITSLVTSSMEILPAVKFHVHMQQKS</sequence>
<reference evidence="6" key="1">
    <citation type="submission" date="2016-06" db="UniProtKB">
        <authorList>
            <consortium name="WormBaseParasite"/>
        </authorList>
    </citation>
    <scope>IDENTIFICATION</scope>
</reference>
<dbReference type="GO" id="GO:0006888">
    <property type="term" value="P:endoplasmic reticulum to Golgi vesicle-mediated transport"/>
    <property type="evidence" value="ECO:0007669"/>
    <property type="project" value="TreeGrafter"/>
</dbReference>
<dbReference type="InterPro" id="IPR037992">
    <property type="entry name" value="TRAPPC6/Trs33"/>
</dbReference>
<evidence type="ECO:0000256" key="1">
    <source>
        <dbReference type="ARBA" id="ARBA00004222"/>
    </source>
</evidence>
<dbReference type="Gene3D" id="3.30.1380.20">
    <property type="entry name" value="Trafficking protein particle complex subunit 3"/>
    <property type="match status" value="1"/>
</dbReference>
<reference evidence="4 5" key="2">
    <citation type="submission" date="2018-08" db="EMBL/GenBank/DDBJ databases">
        <authorList>
            <person name="Laetsch R D."/>
            <person name="Stevens L."/>
            <person name="Kumar S."/>
            <person name="Blaxter L. M."/>
        </authorList>
    </citation>
    <scope>NUCLEOTIDE SEQUENCE [LARGE SCALE GENOMIC DNA]</scope>
</reference>
<proteinExistence type="inferred from homology"/>
<name>A0A182E345_ONCOC</name>
<dbReference type="PANTHER" id="PTHR12817">
    <property type="entry name" value="TRAFFICKING PROTEIN PARTICLE COMPLEX SUBUNIT 6B"/>
    <property type="match status" value="1"/>
</dbReference>
<evidence type="ECO:0000313" key="4">
    <source>
        <dbReference type="EMBL" id="VDK66220.1"/>
    </source>
</evidence>
<dbReference type="PANTHER" id="PTHR12817:SF0">
    <property type="entry name" value="GEO08327P1"/>
    <property type="match status" value="1"/>
</dbReference>
<comment type="subcellular location">
    <subcellularLocation>
        <location evidence="1">Golgi apparatus</location>
        <location evidence="1">cis-Golgi network</location>
    </subcellularLocation>
</comment>
<comment type="similarity">
    <text evidence="2">Belongs to the TRAPP small subunits family. BET3 subfamily.</text>
</comment>
<dbReference type="GO" id="GO:0030008">
    <property type="term" value="C:TRAPP complex"/>
    <property type="evidence" value="ECO:0007669"/>
    <property type="project" value="TreeGrafter"/>
</dbReference>
<dbReference type="Proteomes" id="UP000271087">
    <property type="component" value="Unassembled WGS sequence"/>
</dbReference>
<feature type="region of interest" description="Disordered" evidence="3">
    <location>
        <begin position="132"/>
        <end position="151"/>
    </location>
</feature>
<gene>
    <name evidence="4" type="ORF">NOO_LOCUS2398</name>
</gene>
<keyword evidence="5" id="KW-1185">Reference proteome</keyword>
<dbReference type="SUPFAM" id="SSF111126">
    <property type="entry name" value="Ligand-binding domain in the NO signalling and Golgi transport"/>
    <property type="match status" value="1"/>
</dbReference>
<organism evidence="6">
    <name type="scientific">Onchocerca ochengi</name>
    <name type="common">Filarial nematode worm</name>
    <dbReference type="NCBI Taxonomy" id="42157"/>
    <lineage>
        <taxon>Eukaryota</taxon>
        <taxon>Metazoa</taxon>
        <taxon>Ecdysozoa</taxon>
        <taxon>Nematoda</taxon>
        <taxon>Chromadorea</taxon>
        <taxon>Rhabditida</taxon>
        <taxon>Spirurina</taxon>
        <taxon>Spiruromorpha</taxon>
        <taxon>Filarioidea</taxon>
        <taxon>Onchocercidae</taxon>
        <taxon>Onchocerca</taxon>
    </lineage>
</organism>
<dbReference type="Pfam" id="PF04051">
    <property type="entry name" value="TRAPP"/>
    <property type="match status" value="1"/>
</dbReference>
<accession>A0A182E345</accession>
<evidence type="ECO:0000256" key="3">
    <source>
        <dbReference type="SAM" id="MobiDB-lite"/>
    </source>
</evidence>
<dbReference type="CDD" id="cd14944">
    <property type="entry name" value="TRAPPC6A_Trs33"/>
    <property type="match status" value="1"/>
</dbReference>
<evidence type="ECO:0000313" key="5">
    <source>
        <dbReference type="Proteomes" id="UP000271087"/>
    </source>
</evidence>
<dbReference type="EMBL" id="UYRW01000375">
    <property type="protein sequence ID" value="VDK66220.1"/>
    <property type="molecule type" value="Genomic_DNA"/>
</dbReference>
<evidence type="ECO:0000313" key="6">
    <source>
        <dbReference type="WBParaSite" id="nOo.2.0.1.t02398-RA"/>
    </source>
</evidence>
<dbReference type="OrthoDB" id="941624at2759"/>
<dbReference type="InterPro" id="IPR007194">
    <property type="entry name" value="TRAPP_component"/>
</dbReference>
<dbReference type="AlphaFoldDB" id="A0A182E345"/>
<dbReference type="STRING" id="42157.A0A182E345"/>
<evidence type="ECO:0000256" key="2">
    <source>
        <dbReference type="ARBA" id="ARBA00006218"/>
    </source>
</evidence>
<dbReference type="GO" id="GO:0005801">
    <property type="term" value="C:cis-Golgi network"/>
    <property type="evidence" value="ECO:0007669"/>
    <property type="project" value="TreeGrafter"/>
</dbReference>
<dbReference type="WBParaSite" id="nOo.2.0.1.t02398-RA">
    <property type="protein sequence ID" value="nOo.2.0.1.t02398-RA"/>
    <property type="gene ID" value="nOo.2.0.1.g02398"/>
</dbReference>
<protein>
    <submittedName>
        <fullName evidence="6">Trafficking protein particle complex subunit 6B</fullName>
    </submittedName>
</protein>
<dbReference type="InterPro" id="IPR024096">
    <property type="entry name" value="NO_sig/Golgi_transp_ligand-bd"/>
</dbReference>